<evidence type="ECO:0008006" key="5">
    <source>
        <dbReference type="Google" id="ProtNLM"/>
    </source>
</evidence>
<reference evidence="4" key="1">
    <citation type="submission" date="2021-01" db="EMBL/GenBank/DDBJ databases">
        <authorList>
            <person name="Corre E."/>
            <person name="Pelletier E."/>
            <person name="Niang G."/>
            <person name="Scheremetjew M."/>
            <person name="Finn R."/>
            <person name="Kale V."/>
            <person name="Holt S."/>
            <person name="Cochrane G."/>
            <person name="Meng A."/>
            <person name="Brown T."/>
            <person name="Cohen L."/>
        </authorList>
    </citation>
    <scope>NUCLEOTIDE SEQUENCE</scope>
    <source>
        <strain evidence="4">RCC1130</strain>
    </source>
</reference>
<organism evidence="4">
    <name type="scientific">Calcidiscus leptoporus</name>
    <dbReference type="NCBI Taxonomy" id="127549"/>
    <lineage>
        <taxon>Eukaryota</taxon>
        <taxon>Haptista</taxon>
        <taxon>Haptophyta</taxon>
        <taxon>Prymnesiophyceae</taxon>
        <taxon>Coccolithales</taxon>
        <taxon>Calcidiscaceae</taxon>
        <taxon>Calcidiscus</taxon>
    </lineage>
</organism>
<evidence type="ECO:0000313" key="3">
    <source>
        <dbReference type="EMBL" id="CAD8525959.1"/>
    </source>
</evidence>
<feature type="region of interest" description="Disordered" evidence="1">
    <location>
        <begin position="26"/>
        <end position="50"/>
    </location>
</feature>
<dbReference type="EMBL" id="HBER01003291">
    <property type="protein sequence ID" value="CAD8525961.1"/>
    <property type="molecule type" value="Transcribed_RNA"/>
</dbReference>
<gene>
    <name evidence="3" type="ORF">CLEP1334_LOCUS1709</name>
    <name evidence="4" type="ORF">CLEP1334_LOCUS1710</name>
</gene>
<feature type="compositionally biased region" description="Basic and acidic residues" evidence="1">
    <location>
        <begin position="31"/>
        <end position="40"/>
    </location>
</feature>
<evidence type="ECO:0000313" key="4">
    <source>
        <dbReference type="EMBL" id="CAD8525961.1"/>
    </source>
</evidence>
<feature type="chain" id="PRO_5036393951" description="Hexosyltransferase" evidence="2">
    <location>
        <begin position="19"/>
        <end position="333"/>
    </location>
</feature>
<dbReference type="AlphaFoldDB" id="A0A6U5DBE7"/>
<evidence type="ECO:0000256" key="1">
    <source>
        <dbReference type="SAM" id="MobiDB-lite"/>
    </source>
</evidence>
<evidence type="ECO:0000256" key="2">
    <source>
        <dbReference type="SAM" id="SignalP"/>
    </source>
</evidence>
<dbReference type="EMBL" id="HBER01003290">
    <property type="protein sequence ID" value="CAD8525959.1"/>
    <property type="molecule type" value="Transcribed_RNA"/>
</dbReference>
<keyword evidence="2" id="KW-0732">Signal</keyword>
<proteinExistence type="predicted"/>
<feature type="signal peptide" evidence="2">
    <location>
        <begin position="1"/>
        <end position="18"/>
    </location>
</feature>
<name>A0A6U5DBE7_9EUKA</name>
<protein>
    <recommendedName>
        <fullName evidence="5">Hexosyltransferase</fullName>
    </recommendedName>
</protein>
<accession>A0A6U5DBE7</accession>
<sequence length="333" mass="35891">MLAVAVLACSVLSRVVQAADGRNSQSAADARCVRGPEPARGRSSASPANRAAGDGGVLLVVPGVADAARALLVARNVAHVSPRACLVFTHVRCGDDTELDVQLDVDGSAPVAAACEVVRAPNGNNGGDVAHLKRVLPSFVEMGRFEWVFVLLDDVQLSRENFDLARMLRIAVHNNLTTVSPAVRFPHDEVMSAPATPHPRGVVGRVTKRAEVFALALTTPAFRCWYELIDTALNSIGWGYDHWLYHFCKSWGSLHYKAGIVDVMEVVHGGQASGMDSSNTSAAAFMRTYGSREAKSAKEAMRNDFKRRGMPPLHPVDRLTHGWLYDPDAVGQS</sequence>